<gene>
    <name evidence="2" type="ORF">UFOPK1493_03105</name>
</gene>
<protein>
    <submittedName>
        <fullName evidence="2">Unannotated protein</fullName>
    </submittedName>
</protein>
<sequence length="152" mass="15267">MVPSGASLTTAAFATFWLRPKLRFDTSGTPTPHGKAAANPGAAPSVAVRFTSAAEAPAGTPLAPPTCTDRTSPATGAAGPPSPMRVSRMRCGAGSIVRPAAPAGTYAATSATRSVSEVVYRHTEPPAPTAAIVRFGTIVFAVKFTDEVAGSG</sequence>
<name>A0A6J6F2L5_9ZZZZ</name>
<evidence type="ECO:0000256" key="1">
    <source>
        <dbReference type="SAM" id="MobiDB-lite"/>
    </source>
</evidence>
<organism evidence="2">
    <name type="scientific">freshwater metagenome</name>
    <dbReference type="NCBI Taxonomy" id="449393"/>
    <lineage>
        <taxon>unclassified sequences</taxon>
        <taxon>metagenomes</taxon>
        <taxon>ecological metagenomes</taxon>
    </lineage>
</organism>
<accession>A0A6J6F2L5</accession>
<feature type="region of interest" description="Disordered" evidence="1">
    <location>
        <begin position="53"/>
        <end position="87"/>
    </location>
</feature>
<reference evidence="2" key="1">
    <citation type="submission" date="2020-05" db="EMBL/GenBank/DDBJ databases">
        <authorList>
            <person name="Chiriac C."/>
            <person name="Salcher M."/>
            <person name="Ghai R."/>
            <person name="Kavagutti S V."/>
        </authorList>
    </citation>
    <scope>NUCLEOTIDE SEQUENCE</scope>
</reference>
<dbReference type="EMBL" id="CAEZSR010000156">
    <property type="protein sequence ID" value="CAB4581283.1"/>
    <property type="molecule type" value="Genomic_DNA"/>
</dbReference>
<evidence type="ECO:0000313" key="2">
    <source>
        <dbReference type="EMBL" id="CAB4581283.1"/>
    </source>
</evidence>
<proteinExistence type="predicted"/>
<dbReference type="AlphaFoldDB" id="A0A6J6F2L5"/>